<dbReference type="EMBL" id="LN853734">
    <property type="protein sequence ID" value="CRY96586.1"/>
    <property type="molecule type" value="Genomic_DNA"/>
</dbReference>
<dbReference type="AlphaFoldDB" id="A0A0H5Q3E8"/>
<feature type="compositionally biased region" description="Basic and acidic residues" evidence="1">
    <location>
        <begin position="1"/>
        <end position="14"/>
    </location>
</feature>
<reference evidence="2" key="2">
    <citation type="submission" date="2015-07" db="EMBL/GenBank/DDBJ databases">
        <title>Plasmids, circular viruses and viroids from rat gut.</title>
        <authorList>
            <person name="Jorgensen T.J."/>
            <person name="Hansen M.A."/>
            <person name="Xu Z."/>
            <person name="Tabak M.A."/>
            <person name="Sorensen S.J."/>
            <person name="Hansen L.H."/>
        </authorList>
    </citation>
    <scope>NUCLEOTIDE SEQUENCE</scope>
    <source>
        <strain evidence="2">RGFK1157</strain>
    </source>
</reference>
<evidence type="ECO:0000256" key="1">
    <source>
        <dbReference type="SAM" id="MobiDB-lite"/>
    </source>
</evidence>
<proteinExistence type="predicted"/>
<protein>
    <submittedName>
        <fullName evidence="2">Uncharacterized protein</fullName>
    </submittedName>
</protein>
<reference evidence="2" key="1">
    <citation type="submission" date="2015-06" db="EMBL/GenBank/DDBJ databases">
        <authorList>
            <person name="Joergensen T."/>
        </authorList>
    </citation>
    <scope>NUCLEOTIDE SEQUENCE</scope>
    <source>
        <strain evidence="2">RGFK1157</strain>
    </source>
</reference>
<sequence>MSDPRGSAEVDHGLDSVPSDVVGGPSTTLEGSPAGSCKDTCGEPPQCLPIARCPPTVPSGPSNESPLSLRSGVAALLTLIRCFPGQTPSHQFRVALVYE</sequence>
<accession>A0A0H5Q3E8</accession>
<name>A0A0H5Q3E8_9ZZZZ</name>
<evidence type="ECO:0000313" key="2">
    <source>
        <dbReference type="EMBL" id="CRY96586.1"/>
    </source>
</evidence>
<feature type="region of interest" description="Disordered" evidence="1">
    <location>
        <begin position="1"/>
        <end position="41"/>
    </location>
</feature>
<organism evidence="2">
    <name type="scientific">uncultured prokaryote</name>
    <dbReference type="NCBI Taxonomy" id="198431"/>
    <lineage>
        <taxon>unclassified sequences</taxon>
        <taxon>environmental samples</taxon>
    </lineage>
</organism>